<accession>A0A372FYE3</accession>
<dbReference type="EMBL" id="QVFU01000015">
    <property type="protein sequence ID" value="RFS45644.1"/>
    <property type="molecule type" value="Genomic_DNA"/>
</dbReference>
<evidence type="ECO:0000259" key="1">
    <source>
        <dbReference type="Pfam" id="PF12146"/>
    </source>
</evidence>
<organism evidence="2 3">
    <name type="scientific">Micromonospora craniellae</name>
    <dbReference type="NCBI Taxonomy" id="2294034"/>
    <lineage>
        <taxon>Bacteria</taxon>
        <taxon>Bacillati</taxon>
        <taxon>Actinomycetota</taxon>
        <taxon>Actinomycetes</taxon>
        <taxon>Micromonosporales</taxon>
        <taxon>Micromonosporaceae</taxon>
        <taxon>Micromonospora</taxon>
    </lineage>
</organism>
<dbReference type="Gene3D" id="3.40.50.1820">
    <property type="entry name" value="alpha/beta hydrolase"/>
    <property type="match status" value="1"/>
</dbReference>
<sequence>MREFGWIAPADDGLPLAGTLALPDGPGPYPAVLLIFGSGRLDRDAGAGRVRSGIGPALAMALADNGIASLRYDRRGVGDTPGDWLTTGFLDNRADAAAALRSLATHPQIRSGRVAALGHSEGALHALWLAAHTHAAAAVLLAGPLTSGRDALIWQARRQTAALPWPLRRLLPAFGRQAGNQLDRIATSTADALRLGPARINARWYREFMAQDPRTELPRVRVPVLAITGEKDLQVDAAALADVERLVPVGADVRRVSHLTHLLRRDPGKASLLSYPRLLRQPVDPTLTHDIATWLHTRLA</sequence>
<dbReference type="GO" id="GO:0052689">
    <property type="term" value="F:carboxylic ester hydrolase activity"/>
    <property type="evidence" value="ECO:0007669"/>
    <property type="project" value="TreeGrafter"/>
</dbReference>
<evidence type="ECO:0000313" key="3">
    <source>
        <dbReference type="Proteomes" id="UP000262621"/>
    </source>
</evidence>
<evidence type="ECO:0000313" key="2">
    <source>
        <dbReference type="EMBL" id="RFS45644.1"/>
    </source>
</evidence>
<keyword evidence="3" id="KW-1185">Reference proteome</keyword>
<dbReference type="InterPro" id="IPR053145">
    <property type="entry name" value="AB_hydrolase_Est10"/>
</dbReference>
<protein>
    <submittedName>
        <fullName evidence="2">Alpha/beta fold hydrolase</fullName>
    </submittedName>
</protein>
<keyword evidence="2" id="KW-0378">Hydrolase</keyword>
<comment type="caution">
    <text evidence="2">The sequence shown here is derived from an EMBL/GenBank/DDBJ whole genome shotgun (WGS) entry which is preliminary data.</text>
</comment>
<dbReference type="Pfam" id="PF12146">
    <property type="entry name" value="Hydrolase_4"/>
    <property type="match status" value="1"/>
</dbReference>
<dbReference type="OrthoDB" id="5902829at2"/>
<dbReference type="InterPro" id="IPR029058">
    <property type="entry name" value="AB_hydrolase_fold"/>
</dbReference>
<reference evidence="2 3" key="1">
    <citation type="submission" date="2018-08" db="EMBL/GenBank/DDBJ databases">
        <title>Verrucosispora craniellae sp. nov., isolated from a marine sponge in the South China Sea.</title>
        <authorList>
            <person name="Li L."/>
            <person name="Lin H.W."/>
        </authorList>
    </citation>
    <scope>NUCLEOTIDE SEQUENCE [LARGE SCALE GENOMIC DNA]</scope>
    <source>
        <strain evidence="2 3">LHW63014</strain>
    </source>
</reference>
<dbReference type="SUPFAM" id="SSF53474">
    <property type="entry name" value="alpha/beta-Hydrolases"/>
    <property type="match status" value="1"/>
</dbReference>
<name>A0A372FYE3_9ACTN</name>
<dbReference type="Proteomes" id="UP000262621">
    <property type="component" value="Unassembled WGS sequence"/>
</dbReference>
<dbReference type="AlphaFoldDB" id="A0A372FYE3"/>
<gene>
    <name evidence="2" type="ORF">D0Q02_16210</name>
</gene>
<dbReference type="PANTHER" id="PTHR43265">
    <property type="entry name" value="ESTERASE ESTD"/>
    <property type="match status" value="1"/>
</dbReference>
<dbReference type="InterPro" id="IPR022742">
    <property type="entry name" value="Hydrolase_4"/>
</dbReference>
<dbReference type="PANTHER" id="PTHR43265:SF1">
    <property type="entry name" value="ESTERASE ESTD"/>
    <property type="match status" value="1"/>
</dbReference>
<proteinExistence type="predicted"/>
<feature type="domain" description="Serine aminopeptidase S33" evidence="1">
    <location>
        <begin position="57"/>
        <end position="263"/>
    </location>
</feature>